<reference evidence="1" key="1">
    <citation type="journal article" date="2021" name="Proc. Natl. Acad. Sci. U.S.A.">
        <title>A Catalog of Tens of Thousands of Viruses from Human Metagenomes Reveals Hidden Associations with Chronic Diseases.</title>
        <authorList>
            <person name="Tisza M.J."/>
            <person name="Buck C.B."/>
        </authorList>
    </citation>
    <scope>NUCLEOTIDE SEQUENCE</scope>
    <source>
        <strain evidence="1">CttEB8</strain>
    </source>
</reference>
<sequence length="86" mass="10087">MKGNIFDKIRKAEYKYLEYMLACDNIVKEAQKHIDWNNDVSCEYYPGDGVCIMIEEHVCPASTFFELVEESEDGMVDENTYMRNCI</sequence>
<proteinExistence type="predicted"/>
<protein>
    <submittedName>
        <fullName evidence="1">Uncharacterized protein</fullName>
    </submittedName>
</protein>
<evidence type="ECO:0000313" key="1">
    <source>
        <dbReference type="EMBL" id="DAE02386.1"/>
    </source>
</evidence>
<accession>A0A8S5P5V6</accession>
<name>A0A8S5P5V6_9CAUD</name>
<organism evidence="1">
    <name type="scientific">Herelleviridae sp. cttEB8</name>
    <dbReference type="NCBI Taxonomy" id="2825832"/>
    <lineage>
        <taxon>Viruses</taxon>
        <taxon>Duplodnaviria</taxon>
        <taxon>Heunggongvirae</taxon>
        <taxon>Uroviricota</taxon>
        <taxon>Caudoviricetes</taxon>
        <taxon>Herelleviridae</taxon>
    </lineage>
</organism>
<dbReference type="EMBL" id="BK015344">
    <property type="protein sequence ID" value="DAE02386.1"/>
    <property type="molecule type" value="Genomic_DNA"/>
</dbReference>